<evidence type="ECO:0000313" key="2">
    <source>
        <dbReference type="Proteomes" id="UP000193200"/>
    </source>
</evidence>
<dbReference type="GO" id="GO:0008233">
    <property type="term" value="F:peptidase activity"/>
    <property type="evidence" value="ECO:0007669"/>
    <property type="project" value="UniProtKB-KW"/>
</dbReference>
<dbReference type="PANTHER" id="PTHR35802">
    <property type="entry name" value="PROTEASE SYNTHASE AND SPORULATION PROTEIN PAI 2"/>
    <property type="match status" value="1"/>
</dbReference>
<protein>
    <submittedName>
        <fullName evidence="1">Protease synthase and sporulation protein PAI 2</fullName>
    </submittedName>
</protein>
<keyword evidence="2" id="KW-1185">Reference proteome</keyword>
<dbReference type="RefSeq" id="WP_085881611.1">
    <property type="nucleotide sequence ID" value="NZ_FWFR01000001.1"/>
</dbReference>
<dbReference type="PANTHER" id="PTHR35802:SF1">
    <property type="entry name" value="PROTEASE SYNTHASE AND SPORULATION PROTEIN PAI 2"/>
    <property type="match status" value="1"/>
</dbReference>
<proteinExistence type="predicted"/>
<dbReference type="PIRSF" id="PIRSF010372">
    <property type="entry name" value="PaiB"/>
    <property type="match status" value="1"/>
</dbReference>
<dbReference type="SUPFAM" id="SSF50475">
    <property type="entry name" value="FMN-binding split barrel"/>
    <property type="match status" value="1"/>
</dbReference>
<organism evidence="1 2">
    <name type="scientific">Oceanibacterium hippocampi</name>
    <dbReference type="NCBI Taxonomy" id="745714"/>
    <lineage>
        <taxon>Bacteria</taxon>
        <taxon>Pseudomonadati</taxon>
        <taxon>Pseudomonadota</taxon>
        <taxon>Alphaproteobacteria</taxon>
        <taxon>Sneathiellales</taxon>
        <taxon>Sneathiellaceae</taxon>
        <taxon>Oceanibacterium</taxon>
    </lineage>
</organism>
<evidence type="ECO:0000313" key="1">
    <source>
        <dbReference type="EMBL" id="SLN13926.1"/>
    </source>
</evidence>
<dbReference type="InterPro" id="IPR012349">
    <property type="entry name" value="Split_barrel_FMN-bd"/>
</dbReference>
<keyword evidence="1" id="KW-0645">Protease</keyword>
<gene>
    <name evidence="1" type="primary">paiB</name>
    <name evidence="1" type="ORF">OCH7691_00250</name>
</gene>
<dbReference type="InterPro" id="IPR007396">
    <property type="entry name" value="TR_PAI2-type"/>
</dbReference>
<dbReference type="Proteomes" id="UP000193200">
    <property type="component" value="Unassembled WGS sequence"/>
</dbReference>
<dbReference type="GO" id="GO:0006508">
    <property type="term" value="P:proteolysis"/>
    <property type="evidence" value="ECO:0007669"/>
    <property type="project" value="UniProtKB-KW"/>
</dbReference>
<dbReference type="AlphaFoldDB" id="A0A1Y5RC22"/>
<dbReference type="Pfam" id="PF04299">
    <property type="entry name" value="FMN_bind_2"/>
    <property type="match status" value="1"/>
</dbReference>
<dbReference type="OrthoDB" id="9794948at2"/>
<dbReference type="Gene3D" id="2.30.110.10">
    <property type="entry name" value="Electron Transport, Fmn-binding Protein, Chain A"/>
    <property type="match status" value="1"/>
</dbReference>
<dbReference type="InParanoid" id="A0A1Y5RC22"/>
<name>A0A1Y5RC22_9PROT</name>
<reference evidence="1 2" key="1">
    <citation type="submission" date="2017-03" db="EMBL/GenBank/DDBJ databases">
        <authorList>
            <person name="Afonso C.L."/>
            <person name="Miller P.J."/>
            <person name="Scott M.A."/>
            <person name="Spackman E."/>
            <person name="Goraichik I."/>
            <person name="Dimitrov K.M."/>
            <person name="Suarez D.L."/>
            <person name="Swayne D.E."/>
        </authorList>
    </citation>
    <scope>NUCLEOTIDE SEQUENCE [LARGE SCALE GENOMIC DNA]</scope>
    <source>
        <strain evidence="1 2">CECT 7691</strain>
    </source>
</reference>
<dbReference type="EMBL" id="FWFR01000001">
    <property type="protein sequence ID" value="SLN13926.1"/>
    <property type="molecule type" value="Genomic_DNA"/>
</dbReference>
<keyword evidence="1" id="KW-0378">Hydrolase</keyword>
<accession>A0A1Y5RC22</accession>
<sequence length="208" mass="22186">MYIPPHFAADGRALLSRLLPAHGFGLLITTEADGTPLATHLPLLYDAAAGAEGTFYGHVARGNPHSTAIAAGARALVIISGPHAYVSPRWYAAKESVPTWNYLAVHAHGQLAPVADADTVHAQQDLLVATYEGEGSEAWSMARNSDRFNEGMMRGITAFALPVERLEGKAKLSQNKSAEDQARVAAALAESDIEAERDTAAWMRRDGA</sequence>